<name>A0A238Z5Y9_9BACT</name>
<dbReference type="PANTHER" id="PTHR47233">
    <property type="entry name" value="CHEMOTAXIS PROTEIN CHEV"/>
    <property type="match status" value="1"/>
</dbReference>
<dbReference type="Pfam" id="PF00072">
    <property type="entry name" value="Response_reg"/>
    <property type="match status" value="1"/>
</dbReference>
<dbReference type="SUPFAM" id="SSF52172">
    <property type="entry name" value="CheY-like"/>
    <property type="match status" value="1"/>
</dbReference>
<accession>A0A238Z5Y9</accession>
<evidence type="ECO:0000313" key="5">
    <source>
        <dbReference type="Proteomes" id="UP000198324"/>
    </source>
</evidence>
<evidence type="ECO:0000313" key="4">
    <source>
        <dbReference type="EMBL" id="SNR78806.1"/>
    </source>
</evidence>
<organism evidence="4 5">
    <name type="scientific">Humidesulfovibrio mexicanus</name>
    <dbReference type="NCBI Taxonomy" id="147047"/>
    <lineage>
        <taxon>Bacteria</taxon>
        <taxon>Pseudomonadati</taxon>
        <taxon>Thermodesulfobacteriota</taxon>
        <taxon>Desulfovibrionia</taxon>
        <taxon>Desulfovibrionales</taxon>
        <taxon>Desulfovibrionaceae</taxon>
        <taxon>Humidesulfovibrio</taxon>
    </lineage>
</organism>
<dbReference type="InterPro" id="IPR036061">
    <property type="entry name" value="CheW-like_dom_sf"/>
</dbReference>
<dbReference type="GO" id="GO:0006935">
    <property type="term" value="P:chemotaxis"/>
    <property type="evidence" value="ECO:0007669"/>
    <property type="project" value="InterPro"/>
</dbReference>
<evidence type="ECO:0000259" key="3">
    <source>
        <dbReference type="PROSITE" id="PS50851"/>
    </source>
</evidence>
<dbReference type="SMART" id="SM00448">
    <property type="entry name" value="REC"/>
    <property type="match status" value="1"/>
</dbReference>
<sequence>MDAMDTGILLETGTNELEILEFHIDSDRGSQDEPERHSFGVNVAKVMEVIESPRLEVQPGASHPSFRGLIPLRSHILPVIDLAVWLGINKSPAPRDNVIVTEFSKSVTGFVVSGVTGIHRVGWPEVIPPDGYLPKTGIQAIIGLVERDGHFIQLLDLETIIADLSPDELDFSAPPKVLAPREIKAVVADDSATIRLMIQKTLERSGIAPTVVGNGQEALGILRELAARAQAEARPVSDFIDVLISDIEMPLMDGFSLTKHLKLDPRLKDVPVILYSSIITDELRHKGESVGATMQIAKPDLERLPEIAVELAAASDAKRSAANV</sequence>
<dbReference type="SMART" id="SM00260">
    <property type="entry name" value="CheW"/>
    <property type="match status" value="1"/>
</dbReference>
<dbReference type="InterPro" id="IPR002545">
    <property type="entry name" value="CheW-lke_dom"/>
</dbReference>
<gene>
    <name evidence="4" type="ORF">SAMN04488503_1282</name>
</gene>
<dbReference type="Pfam" id="PF01584">
    <property type="entry name" value="CheW"/>
    <property type="match status" value="1"/>
</dbReference>
<dbReference type="PROSITE" id="PS50110">
    <property type="entry name" value="RESPONSE_REGULATORY"/>
    <property type="match status" value="1"/>
</dbReference>
<dbReference type="AlphaFoldDB" id="A0A238Z5Y9"/>
<dbReference type="Gene3D" id="2.40.50.180">
    <property type="entry name" value="CheA-289, Domain 4"/>
    <property type="match status" value="1"/>
</dbReference>
<protein>
    <submittedName>
        <fullName evidence="4">Two-component system, chemotaxis family, response regulator CheV</fullName>
    </submittedName>
</protein>
<dbReference type="Gene3D" id="2.30.30.40">
    <property type="entry name" value="SH3 Domains"/>
    <property type="match status" value="1"/>
</dbReference>
<feature type="domain" description="CheW-like" evidence="3">
    <location>
        <begin position="16"/>
        <end position="166"/>
    </location>
</feature>
<proteinExistence type="predicted"/>
<feature type="modified residue" description="4-aspartylphosphate" evidence="1">
    <location>
        <position position="246"/>
    </location>
</feature>
<dbReference type="Gene3D" id="3.40.50.2300">
    <property type="match status" value="1"/>
</dbReference>
<dbReference type="PANTHER" id="PTHR47233:SF3">
    <property type="entry name" value="CHEMOTAXIS PROTEIN CHEV"/>
    <property type="match status" value="1"/>
</dbReference>
<dbReference type="EMBL" id="FZOC01000002">
    <property type="protein sequence ID" value="SNR78806.1"/>
    <property type="molecule type" value="Genomic_DNA"/>
</dbReference>
<feature type="domain" description="Response regulatory" evidence="2">
    <location>
        <begin position="184"/>
        <end position="313"/>
    </location>
</feature>
<evidence type="ECO:0000259" key="2">
    <source>
        <dbReference type="PROSITE" id="PS50110"/>
    </source>
</evidence>
<dbReference type="GO" id="GO:0000160">
    <property type="term" value="P:phosphorelay signal transduction system"/>
    <property type="evidence" value="ECO:0007669"/>
    <property type="project" value="InterPro"/>
</dbReference>
<dbReference type="InterPro" id="IPR001789">
    <property type="entry name" value="Sig_transdc_resp-reg_receiver"/>
</dbReference>
<dbReference type="InterPro" id="IPR024181">
    <property type="entry name" value="Chemotax_regulator_CheV"/>
</dbReference>
<dbReference type="RefSeq" id="WP_089272879.1">
    <property type="nucleotide sequence ID" value="NZ_FZOC01000002.1"/>
</dbReference>
<reference evidence="4 5" key="1">
    <citation type="submission" date="2017-06" db="EMBL/GenBank/DDBJ databases">
        <authorList>
            <person name="Kim H.J."/>
            <person name="Triplett B.A."/>
        </authorList>
    </citation>
    <scope>NUCLEOTIDE SEQUENCE [LARGE SCALE GENOMIC DNA]</scope>
    <source>
        <strain evidence="4 5">DSM 13116</strain>
    </source>
</reference>
<dbReference type="SUPFAM" id="SSF50341">
    <property type="entry name" value="CheW-like"/>
    <property type="match status" value="1"/>
</dbReference>
<dbReference type="OrthoDB" id="9806105at2"/>
<dbReference type="PIRSF" id="PIRSF002867">
    <property type="entry name" value="CheV"/>
    <property type="match status" value="1"/>
</dbReference>
<dbReference type="InterPro" id="IPR011006">
    <property type="entry name" value="CheY-like_superfamily"/>
</dbReference>
<dbReference type="Proteomes" id="UP000198324">
    <property type="component" value="Unassembled WGS sequence"/>
</dbReference>
<keyword evidence="5" id="KW-1185">Reference proteome</keyword>
<evidence type="ECO:0000256" key="1">
    <source>
        <dbReference type="PROSITE-ProRule" id="PRU00169"/>
    </source>
</evidence>
<keyword evidence="1" id="KW-0597">Phosphoprotein</keyword>
<dbReference type="PROSITE" id="PS50851">
    <property type="entry name" value="CHEW"/>
    <property type="match status" value="1"/>
</dbReference>